<dbReference type="InterPro" id="IPR036013">
    <property type="entry name" value="Band_7/SPFH_dom_sf"/>
</dbReference>
<evidence type="ECO:0000256" key="2">
    <source>
        <dbReference type="ARBA" id="ARBA00022475"/>
    </source>
</evidence>
<keyword evidence="2 4" id="KW-1003">Cell membrane</keyword>
<dbReference type="Gene3D" id="3.30.479.30">
    <property type="entry name" value="Band 7 domain"/>
    <property type="match status" value="1"/>
</dbReference>
<dbReference type="EMBL" id="JALJOT010000010">
    <property type="protein sequence ID" value="KAK9906679.1"/>
    <property type="molecule type" value="Genomic_DNA"/>
</dbReference>
<dbReference type="Pfam" id="PF01145">
    <property type="entry name" value="Band_7"/>
    <property type="match status" value="1"/>
</dbReference>
<evidence type="ECO:0000313" key="6">
    <source>
        <dbReference type="EMBL" id="KAK9906679.1"/>
    </source>
</evidence>
<comment type="caution">
    <text evidence="6">The sequence shown here is derived from an EMBL/GenBank/DDBJ whole genome shotgun (WGS) entry which is preliminary data.</text>
</comment>
<evidence type="ECO:0000256" key="3">
    <source>
        <dbReference type="ARBA" id="ARBA00023136"/>
    </source>
</evidence>
<evidence type="ECO:0000256" key="1">
    <source>
        <dbReference type="ARBA" id="ARBA00007161"/>
    </source>
</evidence>
<keyword evidence="7" id="KW-1185">Reference proteome</keyword>
<proteinExistence type="inferred from homology"/>
<gene>
    <name evidence="6" type="ORF">WJX75_006007</name>
</gene>
<name>A0ABR2YKN9_9CHLO</name>
<dbReference type="PANTHER" id="PTHR13806:SF31">
    <property type="entry name" value="FLOTILLIN-LIKE PROTEIN 1-RELATED"/>
    <property type="match status" value="1"/>
</dbReference>
<dbReference type="InterPro" id="IPR001107">
    <property type="entry name" value="Band_7"/>
</dbReference>
<accession>A0ABR2YKN9</accession>
<dbReference type="SUPFAM" id="SSF117892">
    <property type="entry name" value="Band 7/SPFH domain"/>
    <property type="match status" value="1"/>
</dbReference>
<evidence type="ECO:0000313" key="7">
    <source>
        <dbReference type="Proteomes" id="UP001491310"/>
    </source>
</evidence>
<protein>
    <recommendedName>
        <fullName evidence="4">Flotillin-like</fullName>
    </recommendedName>
</protein>
<evidence type="ECO:0000256" key="4">
    <source>
        <dbReference type="RuleBase" id="RU366054"/>
    </source>
</evidence>
<comment type="subcellular location">
    <subcellularLocation>
        <location evidence="4">Cell membrane</location>
        <topology evidence="4">Lipid-anchor</topology>
    </subcellularLocation>
    <subcellularLocation>
        <location evidence="4">Membrane</location>
        <location evidence="4">Caveola</location>
    </subcellularLocation>
</comment>
<dbReference type="CDD" id="cd03399">
    <property type="entry name" value="SPFH_flotillin"/>
    <property type="match status" value="1"/>
</dbReference>
<dbReference type="Proteomes" id="UP001491310">
    <property type="component" value="Unassembled WGS sequence"/>
</dbReference>
<dbReference type="PANTHER" id="PTHR13806">
    <property type="entry name" value="FLOTILLIN-RELATED"/>
    <property type="match status" value="1"/>
</dbReference>
<keyword evidence="3 4" id="KW-0472">Membrane</keyword>
<evidence type="ECO:0000259" key="5">
    <source>
        <dbReference type="Pfam" id="PF01145"/>
    </source>
</evidence>
<reference evidence="6 7" key="1">
    <citation type="journal article" date="2024" name="Nat. Commun.">
        <title>Phylogenomics reveals the evolutionary origins of lichenization in chlorophyte algae.</title>
        <authorList>
            <person name="Puginier C."/>
            <person name="Libourel C."/>
            <person name="Otte J."/>
            <person name="Skaloud P."/>
            <person name="Haon M."/>
            <person name="Grisel S."/>
            <person name="Petersen M."/>
            <person name="Berrin J.G."/>
            <person name="Delaux P.M."/>
            <person name="Dal Grande F."/>
            <person name="Keller J."/>
        </authorList>
    </citation>
    <scope>NUCLEOTIDE SEQUENCE [LARGE SCALE GENOMIC DNA]</scope>
    <source>
        <strain evidence="6 7">SAG 216-7</strain>
    </source>
</reference>
<feature type="domain" description="Band 7" evidence="5">
    <location>
        <begin position="50"/>
        <end position="230"/>
    </location>
</feature>
<organism evidence="6 7">
    <name type="scientific">Coccomyxa subellipsoidea</name>
    <dbReference type="NCBI Taxonomy" id="248742"/>
    <lineage>
        <taxon>Eukaryota</taxon>
        <taxon>Viridiplantae</taxon>
        <taxon>Chlorophyta</taxon>
        <taxon>core chlorophytes</taxon>
        <taxon>Trebouxiophyceae</taxon>
        <taxon>Trebouxiophyceae incertae sedis</taxon>
        <taxon>Coccomyxaceae</taxon>
        <taxon>Coccomyxa</taxon>
    </lineage>
</organism>
<dbReference type="InterPro" id="IPR027705">
    <property type="entry name" value="Flotillin_fam"/>
</dbReference>
<sequence length="475" mass="52379">MWQQQAIQQRASTFCKMAHRDSQSNASISLVNANSRERIGKTYSGTGLKTAESWEVLVKTGLGVQGMRIGRTFYLWPGQRISAVDMKPRNISFNLHSISKDMVPFDIPVTFTLAPHDPDVDEDGFKRYASRMNGLSEGEFYTILTGVIHGQTRILAGTLTVLEIFNGREQFKQHVQQNVEKELVPYGMSVTNANISELRDMPGEDNRYFESLKQKAISGATNNARIEVAANIRKGDVGTKQLEGEAIKETSKIISENTQAQNLRQQEIETSNTQLQMLKLELKQKQTVREQEASIAPKLKAAELQTELNKAAAEQHLEYLRSTQLMEATVQADIAKVKADGQASAKRALADAELYSQEKQAQAVKAKLTAQAEGLKDFMSAADSDLIKFYLALEHNLFPTIASQMASAVQGLNPKINIWTTGGAENAADAMAPLKNLFTSLPPMLEAVQEQTGMKLPSWMPQQGNIATSSTKGGL</sequence>
<comment type="similarity">
    <text evidence="1 4">Belongs to the band 7/mec-2 family. Flotillin subfamily.</text>
</comment>